<keyword evidence="7 13" id="KW-0408">Iron</keyword>
<dbReference type="Pfam" id="PF04261">
    <property type="entry name" value="Dyp_perox_N"/>
    <property type="match status" value="1"/>
</dbReference>
<feature type="signal peptide" evidence="13">
    <location>
        <begin position="1"/>
        <end position="30"/>
    </location>
</feature>
<dbReference type="PROSITE" id="PS51318">
    <property type="entry name" value="TAT"/>
    <property type="match status" value="1"/>
</dbReference>
<comment type="cofactor">
    <cofactor evidence="13">
        <name>heme b</name>
        <dbReference type="ChEBI" id="CHEBI:60344"/>
    </cofactor>
    <text evidence="13">Binds 1 heme b (iron(II)-protoporphyrin IX) group non-covalently per subunit.</text>
</comment>
<comment type="function">
    <text evidence="13">Involved in the recovery of exogenous heme iron. Extracts iron from heme while preserving the protoporphyrin ring intact.</text>
</comment>
<feature type="chain" id="PRO_5044997489" description="Deferrochelatase" evidence="13">
    <location>
        <begin position="31"/>
        <end position="418"/>
    </location>
</feature>
<dbReference type="InterPro" id="IPR011008">
    <property type="entry name" value="Dimeric_a/b-barrel"/>
</dbReference>
<comment type="similarity">
    <text evidence="9 13">Belongs to the DyP-type peroxidase family.</text>
</comment>
<evidence type="ECO:0000256" key="1">
    <source>
        <dbReference type="ARBA" id="ARBA00004196"/>
    </source>
</evidence>
<evidence type="ECO:0000256" key="11">
    <source>
        <dbReference type="ARBA" id="ARBA00033775"/>
    </source>
</evidence>
<evidence type="ECO:0000259" key="15">
    <source>
        <dbReference type="Pfam" id="PF04261"/>
    </source>
</evidence>
<reference evidence="17 18" key="1">
    <citation type="submission" date="2021-08" db="EMBL/GenBank/DDBJ databases">
        <title>Streptomyces sp. PTM05 isolated from lichen.</title>
        <authorList>
            <person name="Somphong A."/>
            <person name="Phongsopitanun W."/>
            <person name="Tanasupawat S."/>
        </authorList>
    </citation>
    <scope>NUCLEOTIDE SEQUENCE [LARGE SCALE GENOMIC DNA]</scope>
    <source>
        <strain evidence="17 18">Ptm05</strain>
    </source>
</reference>
<feature type="region of interest" description="Disordered" evidence="14">
    <location>
        <begin position="102"/>
        <end position="121"/>
    </location>
</feature>
<evidence type="ECO:0000313" key="18">
    <source>
        <dbReference type="Proteomes" id="UP001198565"/>
    </source>
</evidence>
<evidence type="ECO:0000256" key="8">
    <source>
        <dbReference type="ARBA" id="ARBA00023239"/>
    </source>
</evidence>
<keyword evidence="8 17" id="KW-0456">Lyase</keyword>
<dbReference type="EC" id="1.11.1.-" evidence="13"/>
<dbReference type="InterPro" id="IPR006313">
    <property type="entry name" value="EfeB/EfeN"/>
</dbReference>
<evidence type="ECO:0000256" key="5">
    <source>
        <dbReference type="ARBA" id="ARBA00022729"/>
    </source>
</evidence>
<dbReference type="InterPro" id="IPR006314">
    <property type="entry name" value="Dyp_peroxidase"/>
</dbReference>
<feature type="domain" description="Dyp-type peroxidase C-terminal" evidence="16">
    <location>
        <begin position="221"/>
        <end position="404"/>
    </location>
</feature>
<keyword evidence="2 13" id="KW-0575">Peroxidase</keyword>
<keyword evidence="5 13" id="KW-0732">Signal</keyword>
<feature type="domain" description="Dyp-type peroxidase N-terminal" evidence="15">
    <location>
        <begin position="56"/>
        <end position="209"/>
    </location>
</feature>
<dbReference type="Proteomes" id="UP001198565">
    <property type="component" value="Unassembled WGS sequence"/>
</dbReference>
<evidence type="ECO:0000256" key="14">
    <source>
        <dbReference type="SAM" id="MobiDB-lite"/>
    </source>
</evidence>
<keyword evidence="3 13" id="KW-0349">Heme</keyword>
<evidence type="ECO:0000256" key="4">
    <source>
        <dbReference type="ARBA" id="ARBA00022723"/>
    </source>
</evidence>
<dbReference type="Pfam" id="PF20628">
    <property type="entry name" value="Dyp_perox_C"/>
    <property type="match status" value="1"/>
</dbReference>
<evidence type="ECO:0000256" key="12">
    <source>
        <dbReference type="ARBA" id="ARBA00048856"/>
    </source>
</evidence>
<dbReference type="GO" id="GO:0016829">
    <property type="term" value="F:lyase activity"/>
    <property type="evidence" value="ECO:0007669"/>
    <property type="project" value="UniProtKB-KW"/>
</dbReference>
<dbReference type="InterPro" id="IPR048328">
    <property type="entry name" value="Dyp_perox_C"/>
</dbReference>
<dbReference type="PANTHER" id="PTHR30521">
    <property type="entry name" value="DEFERROCHELATASE/PEROXIDASE"/>
    <property type="match status" value="1"/>
</dbReference>
<evidence type="ECO:0000313" key="17">
    <source>
        <dbReference type="EMBL" id="MBY8886010.1"/>
    </source>
</evidence>
<evidence type="ECO:0000256" key="10">
    <source>
        <dbReference type="ARBA" id="ARBA00033771"/>
    </source>
</evidence>
<dbReference type="InterPro" id="IPR006311">
    <property type="entry name" value="TAT_signal"/>
</dbReference>
<dbReference type="NCBIfam" id="TIGR01413">
    <property type="entry name" value="Dyp_perox_fam"/>
    <property type="match status" value="1"/>
</dbReference>
<comment type="catalytic activity">
    <reaction evidence="12">
        <text>heme b + 2 H(+) = protoporphyrin IX + Fe(2+)</text>
        <dbReference type="Rhea" id="RHEA:22584"/>
        <dbReference type="ChEBI" id="CHEBI:15378"/>
        <dbReference type="ChEBI" id="CHEBI:29033"/>
        <dbReference type="ChEBI" id="CHEBI:57306"/>
        <dbReference type="ChEBI" id="CHEBI:60344"/>
        <dbReference type="EC" id="4.98.1.1"/>
    </reaction>
    <physiologicalReaction direction="left-to-right" evidence="12">
        <dbReference type="Rhea" id="RHEA:22585"/>
    </physiologicalReaction>
</comment>
<dbReference type="InterPro" id="IPR048327">
    <property type="entry name" value="Dyp_perox_N"/>
</dbReference>
<evidence type="ECO:0000256" key="7">
    <source>
        <dbReference type="ARBA" id="ARBA00023004"/>
    </source>
</evidence>
<keyword evidence="6 13" id="KW-0560">Oxidoreductase</keyword>
<comment type="subcellular location">
    <subcellularLocation>
        <location evidence="1">Cell envelope</location>
    </subcellularLocation>
</comment>
<evidence type="ECO:0000259" key="16">
    <source>
        <dbReference type="Pfam" id="PF20628"/>
    </source>
</evidence>
<accession>A0ABS7QS47</accession>
<protein>
    <recommendedName>
        <fullName evidence="10 13">Deferrochelatase</fullName>
        <ecNumber evidence="13">1.11.1.-</ecNumber>
    </recommendedName>
    <alternativeName>
        <fullName evidence="11 13">Peroxidase EfeB</fullName>
    </alternativeName>
</protein>
<name>A0ABS7QS47_9ACTN</name>
<dbReference type="NCBIfam" id="TIGR01412">
    <property type="entry name" value="tat_substr_1"/>
    <property type="match status" value="1"/>
</dbReference>
<dbReference type="PROSITE" id="PS51404">
    <property type="entry name" value="DYP_PEROXIDASE"/>
    <property type="match status" value="1"/>
</dbReference>
<keyword evidence="18" id="KW-1185">Reference proteome</keyword>
<dbReference type="RefSeq" id="WP_222977826.1">
    <property type="nucleotide sequence ID" value="NZ_JAINVZ010000008.1"/>
</dbReference>
<evidence type="ECO:0000256" key="6">
    <source>
        <dbReference type="ARBA" id="ARBA00023002"/>
    </source>
</evidence>
<organism evidence="17 18">
    <name type="scientific">Streptantibioticus parmotrematis</name>
    <dbReference type="NCBI Taxonomy" id="2873249"/>
    <lineage>
        <taxon>Bacteria</taxon>
        <taxon>Bacillati</taxon>
        <taxon>Actinomycetota</taxon>
        <taxon>Actinomycetes</taxon>
        <taxon>Kitasatosporales</taxon>
        <taxon>Streptomycetaceae</taxon>
        <taxon>Streptantibioticus</taxon>
    </lineage>
</organism>
<proteinExistence type="inferred from homology"/>
<evidence type="ECO:0000256" key="9">
    <source>
        <dbReference type="ARBA" id="ARBA00025737"/>
    </source>
</evidence>
<comment type="caution">
    <text evidence="17">The sequence shown here is derived from an EMBL/GenBank/DDBJ whole genome shotgun (WGS) entry which is preliminary data.</text>
</comment>
<gene>
    <name evidence="17" type="primary">efeB</name>
    <name evidence="17" type="ORF">K7472_14250</name>
</gene>
<evidence type="ECO:0000256" key="13">
    <source>
        <dbReference type="RuleBase" id="RU365017"/>
    </source>
</evidence>
<sequence>MSSKSVPSRRNLLGAALGAAAAGAAGYAVAHETGHAGGSPAAARTQEPVPFYGARQAGIATPAQDRLAFAAFDITATDAESVQVMLGTWAAAAAQMTRGLPVGADDRNTQSPPVDTGEAEGLGPARLTVTVGFGPTFFDERFGLSHHRPAALADLPTLPGDGSLQPERSGGDLCVQACADDPTVAFHVIRNFARLARGTAVIRWSQLGFGRTSSTSQAQQTERNLMGFKDGTRNIKSESGTDMADYVWVGKETDQSWMRDGSYLVARRIRMLIESWDTDSLADQQNVFGRFRTSGAPLTGHGEFDTPDLNAKGRDGQPVIPAGAHIRLASPSSNNGQKILRRGYSYTDGIDATTGLLDAGLFFLAYQKDPRKQFVPIQTRLGRQDNLNEYIRHTGSALFAVPPGLKGAGDWWGKSLFA</sequence>
<dbReference type="PANTHER" id="PTHR30521:SF4">
    <property type="entry name" value="DEFERROCHELATASE"/>
    <property type="match status" value="1"/>
</dbReference>
<keyword evidence="4 13" id="KW-0479">Metal-binding</keyword>
<dbReference type="SUPFAM" id="SSF54909">
    <property type="entry name" value="Dimeric alpha+beta barrel"/>
    <property type="match status" value="1"/>
</dbReference>
<dbReference type="EMBL" id="JAINVZ010000008">
    <property type="protein sequence ID" value="MBY8886010.1"/>
    <property type="molecule type" value="Genomic_DNA"/>
</dbReference>
<evidence type="ECO:0000256" key="2">
    <source>
        <dbReference type="ARBA" id="ARBA00022559"/>
    </source>
</evidence>
<evidence type="ECO:0000256" key="3">
    <source>
        <dbReference type="ARBA" id="ARBA00022617"/>
    </source>
</evidence>